<reference evidence="2" key="2">
    <citation type="submission" date="2020-11" db="EMBL/GenBank/DDBJ databases">
        <authorList>
            <person name="McCartney M.A."/>
            <person name="Auch B."/>
            <person name="Kono T."/>
            <person name="Mallez S."/>
            <person name="Becker A."/>
            <person name="Gohl D.M."/>
            <person name="Silverstein K.A.T."/>
            <person name="Koren S."/>
            <person name="Bechman K.B."/>
            <person name="Herman A."/>
            <person name="Abrahante J.E."/>
            <person name="Garbe J."/>
        </authorList>
    </citation>
    <scope>NUCLEOTIDE SEQUENCE</scope>
    <source>
        <strain evidence="2">Duluth1</strain>
        <tissue evidence="2">Whole animal</tissue>
    </source>
</reference>
<reference evidence="2" key="1">
    <citation type="journal article" date="2019" name="bioRxiv">
        <title>The Genome of the Zebra Mussel, Dreissena polymorpha: A Resource for Invasive Species Research.</title>
        <authorList>
            <person name="McCartney M.A."/>
            <person name="Auch B."/>
            <person name="Kono T."/>
            <person name="Mallez S."/>
            <person name="Zhang Y."/>
            <person name="Obille A."/>
            <person name="Becker A."/>
            <person name="Abrahante J.E."/>
            <person name="Garbe J."/>
            <person name="Badalamenti J.P."/>
            <person name="Herman A."/>
            <person name="Mangelson H."/>
            <person name="Liachko I."/>
            <person name="Sullivan S."/>
            <person name="Sone E.D."/>
            <person name="Koren S."/>
            <person name="Silverstein K.A.T."/>
            <person name="Beckman K.B."/>
            <person name="Gohl D.M."/>
        </authorList>
    </citation>
    <scope>NUCLEOTIDE SEQUENCE</scope>
    <source>
        <strain evidence="2">Duluth1</strain>
        <tissue evidence="2">Whole animal</tissue>
    </source>
</reference>
<name>A0A9D4EAH7_DREPO</name>
<organism evidence="2 3">
    <name type="scientific">Dreissena polymorpha</name>
    <name type="common">Zebra mussel</name>
    <name type="synonym">Mytilus polymorpha</name>
    <dbReference type="NCBI Taxonomy" id="45954"/>
    <lineage>
        <taxon>Eukaryota</taxon>
        <taxon>Metazoa</taxon>
        <taxon>Spiralia</taxon>
        <taxon>Lophotrochozoa</taxon>
        <taxon>Mollusca</taxon>
        <taxon>Bivalvia</taxon>
        <taxon>Autobranchia</taxon>
        <taxon>Heteroconchia</taxon>
        <taxon>Euheterodonta</taxon>
        <taxon>Imparidentia</taxon>
        <taxon>Neoheterodontei</taxon>
        <taxon>Myida</taxon>
        <taxon>Dreissenoidea</taxon>
        <taxon>Dreissenidae</taxon>
        <taxon>Dreissena</taxon>
    </lineage>
</organism>
<keyword evidence="3" id="KW-1185">Reference proteome</keyword>
<protein>
    <submittedName>
        <fullName evidence="2">Uncharacterized protein</fullName>
    </submittedName>
</protein>
<dbReference type="AlphaFoldDB" id="A0A9D4EAH7"/>
<evidence type="ECO:0000256" key="1">
    <source>
        <dbReference type="SAM" id="MobiDB-lite"/>
    </source>
</evidence>
<proteinExistence type="predicted"/>
<feature type="region of interest" description="Disordered" evidence="1">
    <location>
        <begin position="38"/>
        <end position="59"/>
    </location>
</feature>
<dbReference type="Proteomes" id="UP000828390">
    <property type="component" value="Unassembled WGS sequence"/>
</dbReference>
<gene>
    <name evidence="2" type="ORF">DPMN_176765</name>
</gene>
<dbReference type="EMBL" id="JAIWYP010000009">
    <property type="protein sequence ID" value="KAH3775364.1"/>
    <property type="molecule type" value="Genomic_DNA"/>
</dbReference>
<evidence type="ECO:0000313" key="2">
    <source>
        <dbReference type="EMBL" id="KAH3775364.1"/>
    </source>
</evidence>
<evidence type="ECO:0000313" key="3">
    <source>
        <dbReference type="Proteomes" id="UP000828390"/>
    </source>
</evidence>
<feature type="compositionally biased region" description="Polar residues" evidence="1">
    <location>
        <begin position="43"/>
        <end position="59"/>
    </location>
</feature>
<accession>A0A9D4EAH7</accession>
<comment type="caution">
    <text evidence="2">The sequence shown here is derived from an EMBL/GenBank/DDBJ whole genome shotgun (WGS) entry which is preliminary data.</text>
</comment>
<sequence length="59" mass="6200">MHLTCLNSKGLDLEPVGQGFKRSYPPPSALHCLALQGDPGGCDSSNRVPTESASSSRKT</sequence>